<reference evidence="1" key="1">
    <citation type="submission" date="2021-05" db="EMBL/GenBank/DDBJ databases">
        <authorList>
            <person name="Pan Q."/>
            <person name="Jouanno E."/>
            <person name="Zahm M."/>
            <person name="Klopp C."/>
            <person name="Cabau C."/>
            <person name="Louis A."/>
            <person name="Berthelot C."/>
            <person name="Parey E."/>
            <person name="Roest Crollius H."/>
            <person name="Montfort J."/>
            <person name="Robinson-Rechavi M."/>
            <person name="Bouchez O."/>
            <person name="Lampietro C."/>
            <person name="Lopez Roques C."/>
            <person name="Donnadieu C."/>
            <person name="Postlethwait J."/>
            <person name="Bobe J."/>
            <person name="Dillon D."/>
            <person name="Chandos A."/>
            <person name="von Hippel F."/>
            <person name="Guiguen Y."/>
        </authorList>
    </citation>
    <scope>NUCLEOTIDE SEQUENCE</scope>
    <source>
        <strain evidence="1">YG-Jan2019</strain>
    </source>
</reference>
<keyword evidence="2" id="KW-1185">Reference proteome</keyword>
<sequence>MVFSSTAFKLVLFLNNLPHSITAINLSVILRWLLGLPWSQHTLLFSSDGPLPPPHVRSDHEPRVVFHVNPGELQPHCRSHPSQQPCGTAQEQPIALPDFTSERRLVSSCKLNNATQNRRSVSLVVARQRRGALALWKEQFHRAARLGSLAGDSTCRHLAAAAGIERSSHPKRGDMLCQRNQY</sequence>
<dbReference type="EMBL" id="CM055753">
    <property type="protein sequence ID" value="KAJ7991804.1"/>
    <property type="molecule type" value="Genomic_DNA"/>
</dbReference>
<organism evidence="1 2">
    <name type="scientific">Dallia pectoralis</name>
    <name type="common">Alaska blackfish</name>
    <dbReference type="NCBI Taxonomy" id="75939"/>
    <lineage>
        <taxon>Eukaryota</taxon>
        <taxon>Metazoa</taxon>
        <taxon>Chordata</taxon>
        <taxon>Craniata</taxon>
        <taxon>Vertebrata</taxon>
        <taxon>Euteleostomi</taxon>
        <taxon>Actinopterygii</taxon>
        <taxon>Neopterygii</taxon>
        <taxon>Teleostei</taxon>
        <taxon>Protacanthopterygii</taxon>
        <taxon>Esociformes</taxon>
        <taxon>Umbridae</taxon>
        <taxon>Dallia</taxon>
    </lineage>
</organism>
<dbReference type="Proteomes" id="UP001157502">
    <property type="component" value="Chromosome 26"/>
</dbReference>
<name>A0ACC2FKA0_DALPE</name>
<evidence type="ECO:0000313" key="2">
    <source>
        <dbReference type="Proteomes" id="UP001157502"/>
    </source>
</evidence>
<gene>
    <name evidence="1" type="ORF">DPEC_G00287670</name>
</gene>
<evidence type="ECO:0000313" key="1">
    <source>
        <dbReference type="EMBL" id="KAJ7991804.1"/>
    </source>
</evidence>
<proteinExistence type="predicted"/>
<comment type="caution">
    <text evidence="1">The sequence shown here is derived from an EMBL/GenBank/DDBJ whole genome shotgun (WGS) entry which is preliminary data.</text>
</comment>
<accession>A0ACC2FKA0</accession>
<protein>
    <submittedName>
        <fullName evidence="1">Uncharacterized protein</fullName>
    </submittedName>
</protein>